<dbReference type="RefSeq" id="WP_184436695.1">
    <property type="nucleotide sequence ID" value="NZ_JACIGI010000030.1"/>
</dbReference>
<accession>A0A7W6S1J0</accession>
<dbReference type="Pfam" id="PF02515">
    <property type="entry name" value="CoA_transf_3"/>
    <property type="match status" value="1"/>
</dbReference>
<sequence>MAKLLQGLRVVEGTSFVAAPLAGMTLAQMGAEVIRFDRLQGGLDHYRWPVTKDNRSLFWAGLNKGKRSIAVDMTTPEGREIVTNLICAPGPEAGIFLTNLRVRGWMDYDALKKQREDLIMVSILGARGGAPQVDYTVNPAVGFPHATGPEGSTDPIAHVLPAWDCITGQKAALGILAAERHRRLTGEGQLVELALKDVALAMLGNLGIIGEVMVNGVDRPKYGNALYGAYGQDFLTADGKRIMLVALTDRQWRGLGKVTGLADEFKALGERLGADLNKEGERFVHRHEITAILKPWFAARRIEDFASLFNENSVTWSEFRSFQQAIETDPDFSTDHPMFEMLEQPGIGEYLVPGSPFEFSAAEREAPVRAATLGEHTEEILSGILGLDGHQISKLYDDKIVGGPRPG</sequence>
<evidence type="ECO:0000313" key="2">
    <source>
        <dbReference type="Proteomes" id="UP000555728"/>
    </source>
</evidence>
<reference evidence="1 2" key="1">
    <citation type="submission" date="2020-08" db="EMBL/GenBank/DDBJ databases">
        <title>Genome sequencing of Purple Non-Sulfur Bacteria from various extreme environments.</title>
        <authorList>
            <person name="Mayer M."/>
        </authorList>
    </citation>
    <scope>NUCLEOTIDE SEQUENCE [LARGE SCALE GENOMIC DNA]</scope>
    <source>
        <strain evidence="1 2">JA135</strain>
    </source>
</reference>
<organism evidence="1 2">
    <name type="scientific">Roseospira goensis</name>
    <dbReference type="NCBI Taxonomy" id="391922"/>
    <lineage>
        <taxon>Bacteria</taxon>
        <taxon>Pseudomonadati</taxon>
        <taxon>Pseudomonadota</taxon>
        <taxon>Alphaproteobacteria</taxon>
        <taxon>Rhodospirillales</taxon>
        <taxon>Rhodospirillaceae</taxon>
        <taxon>Roseospira</taxon>
    </lineage>
</organism>
<proteinExistence type="predicted"/>
<dbReference type="Gene3D" id="3.30.1540.10">
    <property type="entry name" value="formyl-coa transferase, domain 3"/>
    <property type="match status" value="1"/>
</dbReference>
<dbReference type="EMBL" id="JACIGI010000030">
    <property type="protein sequence ID" value="MBB4287195.1"/>
    <property type="molecule type" value="Genomic_DNA"/>
</dbReference>
<dbReference type="PANTHER" id="PTHR48228">
    <property type="entry name" value="SUCCINYL-COA--D-CITRAMALATE COA-TRANSFERASE"/>
    <property type="match status" value="1"/>
</dbReference>
<keyword evidence="2" id="KW-1185">Reference proteome</keyword>
<evidence type="ECO:0000313" key="1">
    <source>
        <dbReference type="EMBL" id="MBB4287195.1"/>
    </source>
</evidence>
<name>A0A7W6S1J0_9PROT</name>
<dbReference type="InterPro" id="IPR050509">
    <property type="entry name" value="CoA-transferase_III"/>
</dbReference>
<dbReference type="PANTHER" id="PTHR48228:SF5">
    <property type="entry name" value="ALPHA-METHYLACYL-COA RACEMASE"/>
    <property type="match status" value="1"/>
</dbReference>
<gene>
    <name evidence="1" type="ORF">GGD88_002939</name>
</gene>
<dbReference type="GO" id="GO:0016853">
    <property type="term" value="F:isomerase activity"/>
    <property type="evidence" value="ECO:0007669"/>
    <property type="project" value="UniProtKB-KW"/>
</dbReference>
<dbReference type="InterPro" id="IPR023606">
    <property type="entry name" value="CoA-Trfase_III_dom_1_sf"/>
</dbReference>
<dbReference type="EC" id="5.4.1.3" evidence="1"/>
<dbReference type="Gene3D" id="3.40.50.10540">
    <property type="entry name" value="Crotonobetainyl-coa:carnitine coa-transferase, domain 1"/>
    <property type="match status" value="1"/>
</dbReference>
<keyword evidence="1" id="KW-0413">Isomerase</keyword>
<dbReference type="InterPro" id="IPR044855">
    <property type="entry name" value="CoA-Trfase_III_dom3_sf"/>
</dbReference>
<dbReference type="Proteomes" id="UP000555728">
    <property type="component" value="Unassembled WGS sequence"/>
</dbReference>
<comment type="caution">
    <text evidence="1">The sequence shown here is derived from an EMBL/GenBank/DDBJ whole genome shotgun (WGS) entry which is preliminary data.</text>
</comment>
<protein>
    <submittedName>
        <fullName evidence="1">2-methylfumaryl-CoA isomerase</fullName>
        <ecNumber evidence="1">5.4.1.3</ecNumber>
    </submittedName>
</protein>
<dbReference type="InterPro" id="IPR003673">
    <property type="entry name" value="CoA-Trfase_fam_III"/>
</dbReference>
<dbReference type="AlphaFoldDB" id="A0A7W6S1J0"/>
<dbReference type="SUPFAM" id="SSF89796">
    <property type="entry name" value="CoA-transferase family III (CaiB/BaiF)"/>
    <property type="match status" value="1"/>
</dbReference>